<keyword evidence="1" id="KW-1133">Transmembrane helix</keyword>
<evidence type="ECO:0000313" key="3">
    <source>
        <dbReference type="Proteomes" id="UP000249538"/>
    </source>
</evidence>
<keyword evidence="1" id="KW-0472">Membrane</keyword>
<dbReference type="RefSeq" id="WP_245941362.1">
    <property type="nucleotide sequence ID" value="NZ_QKZS01000003.1"/>
</dbReference>
<gene>
    <name evidence="2" type="ORF">LX76_01393</name>
</gene>
<dbReference type="EMBL" id="QKZS01000003">
    <property type="protein sequence ID" value="PZX56364.1"/>
    <property type="molecule type" value="Genomic_DNA"/>
</dbReference>
<reference evidence="2 3" key="1">
    <citation type="submission" date="2018-06" db="EMBL/GenBank/DDBJ databases">
        <title>Genomic Encyclopedia of Archaeal and Bacterial Type Strains, Phase II (KMG-II): from individual species to whole genera.</title>
        <authorList>
            <person name="Goeker M."/>
        </authorList>
    </citation>
    <scope>NUCLEOTIDE SEQUENCE [LARGE SCALE GENOMIC DNA]</scope>
    <source>
        <strain evidence="2 3">DSM 18774</strain>
    </source>
</reference>
<keyword evidence="1" id="KW-0812">Transmembrane</keyword>
<dbReference type="Proteomes" id="UP000249538">
    <property type="component" value="Unassembled WGS sequence"/>
</dbReference>
<proteinExistence type="predicted"/>
<accession>A0A2W7R7F2</accession>
<comment type="caution">
    <text evidence="2">The sequence shown here is derived from an EMBL/GenBank/DDBJ whole genome shotgun (WGS) entry which is preliminary data.</text>
</comment>
<organism evidence="2 3">
    <name type="scientific">Cereibacter changlensis</name>
    <dbReference type="NCBI Taxonomy" id="402884"/>
    <lineage>
        <taxon>Bacteria</taxon>
        <taxon>Pseudomonadati</taxon>
        <taxon>Pseudomonadota</taxon>
        <taxon>Alphaproteobacteria</taxon>
        <taxon>Rhodobacterales</taxon>
        <taxon>Paracoccaceae</taxon>
        <taxon>Cereibacter</taxon>
    </lineage>
</organism>
<evidence type="ECO:0000313" key="2">
    <source>
        <dbReference type="EMBL" id="PZX56364.1"/>
    </source>
</evidence>
<sequence>MIQTDMIPDEPKALVRFVRMLWADRFALAAALFLILIFVLAVLGPWWLDAAAQKQNLHGRNT</sequence>
<protein>
    <submittedName>
        <fullName evidence="2">Peptide/nickel transport system permease protein</fullName>
    </submittedName>
</protein>
<feature type="transmembrane region" description="Helical" evidence="1">
    <location>
        <begin position="26"/>
        <end position="48"/>
    </location>
</feature>
<evidence type="ECO:0000256" key="1">
    <source>
        <dbReference type="SAM" id="Phobius"/>
    </source>
</evidence>
<name>A0A2W7R7F2_9RHOB</name>
<dbReference type="AlphaFoldDB" id="A0A2W7R7F2"/>